<organism evidence="3 4">
    <name type="scientific">Aquilegia coerulea</name>
    <name type="common">Rocky mountain columbine</name>
    <dbReference type="NCBI Taxonomy" id="218851"/>
    <lineage>
        <taxon>Eukaryota</taxon>
        <taxon>Viridiplantae</taxon>
        <taxon>Streptophyta</taxon>
        <taxon>Embryophyta</taxon>
        <taxon>Tracheophyta</taxon>
        <taxon>Spermatophyta</taxon>
        <taxon>Magnoliopsida</taxon>
        <taxon>Ranunculales</taxon>
        <taxon>Ranunculaceae</taxon>
        <taxon>Thalictroideae</taxon>
        <taxon>Aquilegia</taxon>
    </lineage>
</organism>
<accession>A0A2G5DT94</accession>
<dbReference type="InterPro" id="IPR001810">
    <property type="entry name" value="F-box_dom"/>
</dbReference>
<name>A0A2G5DT94_AQUCA</name>
<dbReference type="InterPro" id="IPR017451">
    <property type="entry name" value="F-box-assoc_interact_dom"/>
</dbReference>
<feature type="domain" description="F-box associated beta-propeller type 3" evidence="2">
    <location>
        <begin position="96"/>
        <end position="329"/>
    </location>
</feature>
<evidence type="ECO:0000259" key="1">
    <source>
        <dbReference type="Pfam" id="PF00646"/>
    </source>
</evidence>
<feature type="domain" description="F-box" evidence="1">
    <location>
        <begin position="2"/>
        <end position="35"/>
    </location>
</feature>
<dbReference type="InterPro" id="IPR013187">
    <property type="entry name" value="F-box-assoc_dom_typ3"/>
</dbReference>
<dbReference type="InterPro" id="IPR036047">
    <property type="entry name" value="F-box-like_dom_sf"/>
</dbReference>
<dbReference type="EMBL" id="KZ305032">
    <property type="protein sequence ID" value="PIA46725.1"/>
    <property type="molecule type" value="Genomic_DNA"/>
</dbReference>
<proteinExistence type="predicted"/>
<dbReference type="InterPro" id="IPR050796">
    <property type="entry name" value="SCF_F-box_component"/>
</dbReference>
<dbReference type="OrthoDB" id="591557at2759"/>
<evidence type="ECO:0000313" key="4">
    <source>
        <dbReference type="Proteomes" id="UP000230069"/>
    </source>
</evidence>
<reference evidence="3 4" key="1">
    <citation type="submission" date="2017-09" db="EMBL/GenBank/DDBJ databases">
        <title>WGS assembly of Aquilegia coerulea Goldsmith.</title>
        <authorList>
            <person name="Hodges S."/>
            <person name="Kramer E."/>
            <person name="Nordborg M."/>
            <person name="Tomkins J."/>
            <person name="Borevitz J."/>
            <person name="Derieg N."/>
            <person name="Yan J."/>
            <person name="Mihaltcheva S."/>
            <person name="Hayes R.D."/>
            <person name="Rokhsar D."/>
        </authorList>
    </citation>
    <scope>NUCLEOTIDE SEQUENCE [LARGE SCALE GENOMIC DNA]</scope>
    <source>
        <strain evidence="4">cv. Goldsmith</strain>
    </source>
</reference>
<dbReference type="InParanoid" id="A0A2G5DT94"/>
<dbReference type="STRING" id="218851.A0A2G5DT94"/>
<dbReference type="NCBIfam" id="TIGR01640">
    <property type="entry name" value="F_box_assoc_1"/>
    <property type="match status" value="1"/>
</dbReference>
<dbReference type="InterPro" id="IPR011043">
    <property type="entry name" value="Gal_Oxase/kelch_b-propeller"/>
</dbReference>
<dbReference type="Pfam" id="PF08268">
    <property type="entry name" value="FBA_3"/>
    <property type="match status" value="1"/>
</dbReference>
<gene>
    <name evidence="3" type="ORF">AQUCO_01500337v1</name>
</gene>
<sequence length="363" mass="43019">MMEEILLRLPVKSLGRFRCVSKELNTSISNPVFTKLHLNHQKSQNKNLLKIMLNENCDYYKVDFDILDKSEKKYNLEYIDENRLNIVGYCDGFMYLWNPTTRKYRLLPHVASRSCYYSCIYSFGIDPSTVEYKVLFLESCMVELELHTKFHLYTTHTNSWRRMGDIPFFIYTDEYAHVNGNIHYLAKRSFDSRGPKLILSFNIKDTEFREVPQPNYSTNGKSKITITLTSLEESLCLFFYYSAAHRRMHKNWSVDLWMMKDYGVKESWVKLACIYPKSIDKSIQDVQPLHLWENGQYLLHVTSSTRRQHMALYDSKKNEGKTLHICNVPYMFISRVYEENLISPKAGTYDPVEEHENSVKRRK</sequence>
<dbReference type="FunCoup" id="A0A2G5DT94">
    <property type="interactions" value="540"/>
</dbReference>
<evidence type="ECO:0000313" key="3">
    <source>
        <dbReference type="EMBL" id="PIA46725.1"/>
    </source>
</evidence>
<dbReference type="PANTHER" id="PTHR31672:SF13">
    <property type="entry name" value="F-BOX PROTEIN CPR30-LIKE"/>
    <property type="match status" value="1"/>
</dbReference>
<protein>
    <submittedName>
        <fullName evidence="3">Uncharacterized protein</fullName>
    </submittedName>
</protein>
<dbReference type="Proteomes" id="UP000230069">
    <property type="component" value="Unassembled WGS sequence"/>
</dbReference>
<dbReference type="Pfam" id="PF00646">
    <property type="entry name" value="F-box"/>
    <property type="match status" value="1"/>
</dbReference>
<dbReference type="SUPFAM" id="SSF81383">
    <property type="entry name" value="F-box domain"/>
    <property type="match status" value="1"/>
</dbReference>
<dbReference type="PANTHER" id="PTHR31672">
    <property type="entry name" value="BNACNNG10540D PROTEIN"/>
    <property type="match status" value="1"/>
</dbReference>
<dbReference type="AlphaFoldDB" id="A0A2G5DT94"/>
<keyword evidence="4" id="KW-1185">Reference proteome</keyword>
<evidence type="ECO:0000259" key="2">
    <source>
        <dbReference type="Pfam" id="PF08268"/>
    </source>
</evidence>
<feature type="non-terminal residue" evidence="3">
    <location>
        <position position="363"/>
    </location>
</feature>
<dbReference type="SUPFAM" id="SSF50965">
    <property type="entry name" value="Galactose oxidase, central domain"/>
    <property type="match status" value="1"/>
</dbReference>